<dbReference type="Proteomes" id="UP000546126">
    <property type="component" value="Unassembled WGS sequence"/>
</dbReference>
<dbReference type="SUPFAM" id="SSF50447">
    <property type="entry name" value="Translation proteins"/>
    <property type="match status" value="1"/>
</dbReference>
<comment type="cofactor">
    <cofactor evidence="1">
        <name>Zn(2+)</name>
        <dbReference type="ChEBI" id="CHEBI:29105"/>
    </cofactor>
</comment>
<keyword evidence="4" id="KW-1185">Reference proteome</keyword>
<dbReference type="SUPFAM" id="SSF55186">
    <property type="entry name" value="ThrRS/AlaRS common domain"/>
    <property type="match status" value="1"/>
</dbReference>
<dbReference type="GO" id="GO:0016787">
    <property type="term" value="F:hydrolase activity"/>
    <property type="evidence" value="ECO:0007669"/>
    <property type="project" value="UniProtKB-KW"/>
</dbReference>
<reference evidence="3 4" key="1">
    <citation type="submission" date="2020-06" db="EMBL/GenBank/DDBJ databases">
        <authorList>
            <person name="Chanama M."/>
        </authorList>
    </citation>
    <scope>NUCLEOTIDE SEQUENCE [LARGE SCALE GENOMIC DNA]</scope>
    <source>
        <strain evidence="3 4">TBRC6557</strain>
    </source>
</reference>
<evidence type="ECO:0000259" key="2">
    <source>
        <dbReference type="SMART" id="SM00863"/>
    </source>
</evidence>
<keyword evidence="3" id="KW-0378">Hydrolase</keyword>
<evidence type="ECO:0000256" key="1">
    <source>
        <dbReference type="ARBA" id="ARBA00001947"/>
    </source>
</evidence>
<dbReference type="Gene3D" id="2.40.30.130">
    <property type="match status" value="1"/>
</dbReference>
<evidence type="ECO:0000313" key="4">
    <source>
        <dbReference type="Proteomes" id="UP000546126"/>
    </source>
</evidence>
<dbReference type="PANTHER" id="PTHR43462:SF2">
    <property type="entry name" value="THREONYL AND ALANYL TRNA SYNTHETASE SECOND ADDITIONAL DOMAIN-CONTAINING PROTEIN"/>
    <property type="match status" value="1"/>
</dbReference>
<dbReference type="EMBL" id="JABWGO010000001">
    <property type="protein sequence ID" value="NUW40100.1"/>
    <property type="molecule type" value="Genomic_DNA"/>
</dbReference>
<dbReference type="InterPro" id="IPR051335">
    <property type="entry name" value="Alanyl-tRNA_Editing_Enzymes"/>
</dbReference>
<sequence length="245" mass="25380">MVHLNSPLQESLYLEDTYLTGISSPVAATGRDEDGGAWVALRRNIFHPQGGGQPADQGRVGAYEVTPARHAATGLVVLRAGDGAGDGLGDLAEGDLVEARVDADLRLLHAALHTAGHLVEAAARAEGWNMTGNNHFPGQARIELTAPEAGGSLAGPGEREEAADRLRAFVSAAVAADLPVIAGRDPEGRRVIRLGDLHAAPCGGTHVRSLGDLAEVVISGVKVKKGRVRVSYSASHRPVTAGAVR</sequence>
<evidence type="ECO:0000313" key="3">
    <source>
        <dbReference type="EMBL" id="NUW40100.1"/>
    </source>
</evidence>
<dbReference type="GO" id="GO:0004812">
    <property type="term" value="F:aminoacyl-tRNA ligase activity"/>
    <property type="evidence" value="ECO:0007669"/>
    <property type="project" value="InterPro"/>
</dbReference>
<dbReference type="InterPro" id="IPR012947">
    <property type="entry name" value="tRNA_SAD"/>
</dbReference>
<accession>A0A7Y6MAR7</accession>
<name>A0A7Y6MAR7_9ACTN</name>
<gene>
    <name evidence="3" type="ORF">HT134_08135</name>
</gene>
<dbReference type="GO" id="GO:0005524">
    <property type="term" value="F:ATP binding"/>
    <property type="evidence" value="ECO:0007669"/>
    <property type="project" value="InterPro"/>
</dbReference>
<proteinExistence type="predicted"/>
<dbReference type="RefSeq" id="WP_175599534.1">
    <property type="nucleotide sequence ID" value="NZ_JABWGO010000001.1"/>
</dbReference>
<dbReference type="PANTHER" id="PTHR43462">
    <property type="entry name" value="ALANYL-TRNA EDITING PROTEIN"/>
    <property type="match status" value="1"/>
</dbReference>
<dbReference type="Gene3D" id="3.30.980.10">
    <property type="entry name" value="Threonyl-trna Synthetase, Chain A, domain 2"/>
    <property type="match status" value="1"/>
</dbReference>
<organism evidence="3 4">
    <name type="scientific">Nonomuraea rhodomycinica</name>
    <dbReference type="NCBI Taxonomy" id="1712872"/>
    <lineage>
        <taxon>Bacteria</taxon>
        <taxon>Bacillati</taxon>
        <taxon>Actinomycetota</taxon>
        <taxon>Actinomycetes</taxon>
        <taxon>Streptosporangiales</taxon>
        <taxon>Streptosporangiaceae</taxon>
        <taxon>Nonomuraea</taxon>
    </lineage>
</organism>
<dbReference type="SMART" id="SM00863">
    <property type="entry name" value="tRNA_SAD"/>
    <property type="match status" value="1"/>
</dbReference>
<dbReference type="GO" id="GO:0043039">
    <property type="term" value="P:tRNA aminoacylation"/>
    <property type="evidence" value="ECO:0007669"/>
    <property type="project" value="InterPro"/>
</dbReference>
<feature type="domain" description="Threonyl/alanyl tRNA synthetase SAD" evidence="2">
    <location>
        <begin position="189"/>
        <end position="231"/>
    </location>
</feature>
<dbReference type="Pfam" id="PF07973">
    <property type="entry name" value="tRNA_SAD"/>
    <property type="match status" value="1"/>
</dbReference>
<protein>
    <submittedName>
        <fullName evidence="3">Metal-dependent hydrolase</fullName>
    </submittedName>
</protein>
<dbReference type="AlphaFoldDB" id="A0A7Y6MAR7"/>
<comment type="caution">
    <text evidence="3">The sequence shown here is derived from an EMBL/GenBank/DDBJ whole genome shotgun (WGS) entry which is preliminary data.</text>
</comment>
<dbReference type="InterPro" id="IPR018163">
    <property type="entry name" value="Thr/Ala-tRNA-synth_IIc_edit"/>
</dbReference>
<dbReference type="InterPro" id="IPR009000">
    <property type="entry name" value="Transl_B-barrel_sf"/>
</dbReference>